<evidence type="ECO:0000256" key="5">
    <source>
        <dbReference type="ARBA" id="ARBA00023136"/>
    </source>
</evidence>
<reference evidence="10" key="1">
    <citation type="submission" date="2016-10" db="EMBL/GenBank/DDBJ databases">
        <authorList>
            <person name="Varghese N."/>
            <person name="Submissions S."/>
        </authorList>
    </citation>
    <scope>NUCLEOTIDE SEQUENCE [LARGE SCALE GENOMIC DNA]</scope>
    <source>
        <strain evidence="10">DSM 18887</strain>
    </source>
</reference>
<dbReference type="GO" id="GO:0005886">
    <property type="term" value="C:plasma membrane"/>
    <property type="evidence" value="ECO:0007669"/>
    <property type="project" value="UniProtKB-SubCell"/>
</dbReference>
<dbReference type="PANTHER" id="PTHR46663">
    <property type="entry name" value="DIGUANYLATE CYCLASE DGCT-RELATED"/>
    <property type="match status" value="1"/>
</dbReference>
<dbReference type="RefSeq" id="WP_091356383.1">
    <property type="nucleotide sequence ID" value="NZ_AP025284.1"/>
</dbReference>
<dbReference type="AlphaFoldDB" id="A0A1H9GC46"/>
<keyword evidence="4 6" id="KW-1133">Transmembrane helix</keyword>
<protein>
    <submittedName>
        <fullName evidence="9">Diguanylate cyclase (GGDEF) domain-containing protein</fullName>
    </submittedName>
</protein>
<evidence type="ECO:0000256" key="2">
    <source>
        <dbReference type="ARBA" id="ARBA00022475"/>
    </source>
</evidence>
<feature type="transmembrane region" description="Helical" evidence="6">
    <location>
        <begin position="128"/>
        <end position="148"/>
    </location>
</feature>
<feature type="transmembrane region" description="Helical" evidence="6">
    <location>
        <begin position="20"/>
        <end position="37"/>
    </location>
</feature>
<evidence type="ECO:0000256" key="1">
    <source>
        <dbReference type="ARBA" id="ARBA00004651"/>
    </source>
</evidence>
<feature type="domain" description="CHASE" evidence="7">
    <location>
        <begin position="266"/>
        <end position="434"/>
    </location>
</feature>
<dbReference type="CDD" id="cd01949">
    <property type="entry name" value="GGDEF"/>
    <property type="match status" value="1"/>
</dbReference>
<feature type="transmembrane region" description="Helical" evidence="6">
    <location>
        <begin position="86"/>
        <end position="107"/>
    </location>
</feature>
<feature type="transmembrane region" description="Helical" evidence="6">
    <location>
        <begin position="49"/>
        <end position="74"/>
    </location>
</feature>
<dbReference type="Gene3D" id="3.30.70.270">
    <property type="match status" value="1"/>
</dbReference>
<keyword evidence="3 6" id="KW-0812">Transmembrane</keyword>
<dbReference type="EMBL" id="FOGB01000004">
    <property type="protein sequence ID" value="SEQ47672.1"/>
    <property type="molecule type" value="Genomic_DNA"/>
</dbReference>
<dbReference type="Pfam" id="PF00990">
    <property type="entry name" value="GGDEF"/>
    <property type="match status" value="1"/>
</dbReference>
<dbReference type="SMART" id="SM01079">
    <property type="entry name" value="CHASE"/>
    <property type="match status" value="1"/>
</dbReference>
<accession>A0A1H9GC46</accession>
<proteinExistence type="predicted"/>
<dbReference type="SMART" id="SM00267">
    <property type="entry name" value="GGDEF"/>
    <property type="match status" value="1"/>
</dbReference>
<dbReference type="PROSITE" id="PS50887">
    <property type="entry name" value="GGDEF"/>
    <property type="match status" value="1"/>
</dbReference>
<dbReference type="SUPFAM" id="SSF55073">
    <property type="entry name" value="Nucleotide cyclase"/>
    <property type="match status" value="1"/>
</dbReference>
<evidence type="ECO:0000259" key="8">
    <source>
        <dbReference type="PROSITE" id="PS50887"/>
    </source>
</evidence>
<dbReference type="STRING" id="355243.SAMN03080615_01599"/>
<dbReference type="Proteomes" id="UP000198749">
    <property type="component" value="Unassembled WGS sequence"/>
</dbReference>
<dbReference type="GO" id="GO:0003824">
    <property type="term" value="F:catalytic activity"/>
    <property type="evidence" value="ECO:0007669"/>
    <property type="project" value="UniProtKB-ARBA"/>
</dbReference>
<dbReference type="InterPro" id="IPR007895">
    <property type="entry name" value="MASE1"/>
</dbReference>
<keyword evidence="5 6" id="KW-0472">Membrane</keyword>
<dbReference type="GO" id="GO:0007165">
    <property type="term" value="P:signal transduction"/>
    <property type="evidence" value="ECO:0007669"/>
    <property type="project" value="UniProtKB-ARBA"/>
</dbReference>
<dbReference type="Pfam" id="PF05231">
    <property type="entry name" value="MASE1"/>
    <property type="match status" value="1"/>
</dbReference>
<keyword evidence="10" id="KW-1185">Reference proteome</keyword>
<evidence type="ECO:0000313" key="9">
    <source>
        <dbReference type="EMBL" id="SEQ47672.1"/>
    </source>
</evidence>
<sequence>MEHVSILNVCYSLTGRSTYLLLFVLYVGSAFFFSSFSPQAQIVSLWPSAGVALAGCLIFGKRFLPAILLGSLLFNSGHYLLHHSELGLSVVLTSGIIAMGSVVQAWVNHTLLQSRHIKILDAPSYSHVAGFIGTAFLCCLISAVVGNGALTLGLSGDLSAKIYLNNVLIWWIGDFLGVILVTPLLLAMFIRQVDKVVWYRLLKSLTIPLFTLITAFQVAQQYIEDSVVTKTENDFALKSEAVENILKQHMSNYLDALNHLGTTLAQTEEVNYQVFTDATRPYLANLPGISAISWDILVGQGAVEEFEQHARKEVDPGFKVRGKPLLSTDPLVVVEYILPFKNNNPALGYNVFSNDERKQSMLLAKATRKDTATNIIELVQSKDDKQGFLIFSPVFQQVDPQDNSVAAVESLKGFVVGVFLVSEILNNPQIAERLGYIDLYVYENDNPADKVYGRMDTMDDIAAGEGLSHWFEMEFANHTWTFNLHVSNKNVTALQIGDSLSFLIAEALFGALAVFIVLSAFGYHERLTRLVSLRTDELKQANAELEHFAFYDALTGLPNRRLFIDRVEHTLALCRRNNRSAALLYMDLNGFKAVNDSLGHDIGDQLLIEVSRRLSRVLRDSDTLARLGGDEFALLLPGNPGIEEVSVIANKLSACLSEPVTLLAKELQISISIGVAFYPRDGVNRVELIGAADSAMYAAKKSTRSLSFYADELNNQPVLTGDTEAVE</sequence>
<dbReference type="OrthoDB" id="8553030at2"/>
<feature type="transmembrane region" description="Helical" evidence="6">
    <location>
        <begin position="168"/>
        <end position="189"/>
    </location>
</feature>
<dbReference type="NCBIfam" id="TIGR00254">
    <property type="entry name" value="GGDEF"/>
    <property type="match status" value="1"/>
</dbReference>
<gene>
    <name evidence="9" type="ORF">SAMN03080615_01599</name>
</gene>
<dbReference type="Pfam" id="PF03924">
    <property type="entry name" value="CHASE"/>
    <property type="match status" value="1"/>
</dbReference>
<evidence type="ECO:0000313" key="10">
    <source>
        <dbReference type="Proteomes" id="UP000198749"/>
    </source>
</evidence>
<keyword evidence="2" id="KW-1003">Cell membrane</keyword>
<feature type="transmembrane region" description="Helical" evidence="6">
    <location>
        <begin position="500"/>
        <end position="523"/>
    </location>
</feature>
<dbReference type="InterPro" id="IPR052163">
    <property type="entry name" value="DGC-Regulatory_Protein"/>
</dbReference>
<dbReference type="InterPro" id="IPR029787">
    <property type="entry name" value="Nucleotide_cyclase"/>
</dbReference>
<evidence type="ECO:0000256" key="6">
    <source>
        <dbReference type="SAM" id="Phobius"/>
    </source>
</evidence>
<organism evidence="9 10">
    <name type="scientific">Amphritea atlantica</name>
    <dbReference type="NCBI Taxonomy" id="355243"/>
    <lineage>
        <taxon>Bacteria</taxon>
        <taxon>Pseudomonadati</taxon>
        <taxon>Pseudomonadota</taxon>
        <taxon>Gammaproteobacteria</taxon>
        <taxon>Oceanospirillales</taxon>
        <taxon>Oceanospirillaceae</taxon>
        <taxon>Amphritea</taxon>
    </lineage>
</organism>
<dbReference type="PANTHER" id="PTHR46663:SF3">
    <property type="entry name" value="SLL0267 PROTEIN"/>
    <property type="match status" value="1"/>
</dbReference>
<comment type="subcellular location">
    <subcellularLocation>
        <location evidence="1">Cell membrane</location>
        <topology evidence="1">Multi-pass membrane protein</topology>
    </subcellularLocation>
</comment>
<evidence type="ECO:0000256" key="3">
    <source>
        <dbReference type="ARBA" id="ARBA00022692"/>
    </source>
</evidence>
<dbReference type="InterPro" id="IPR042240">
    <property type="entry name" value="CHASE_sf"/>
</dbReference>
<dbReference type="InterPro" id="IPR000160">
    <property type="entry name" value="GGDEF_dom"/>
</dbReference>
<dbReference type="InterPro" id="IPR006189">
    <property type="entry name" value="CHASE_dom"/>
</dbReference>
<dbReference type="Gene3D" id="3.30.450.350">
    <property type="entry name" value="CHASE domain"/>
    <property type="match status" value="1"/>
</dbReference>
<evidence type="ECO:0000259" key="7">
    <source>
        <dbReference type="PROSITE" id="PS50839"/>
    </source>
</evidence>
<evidence type="ECO:0000256" key="4">
    <source>
        <dbReference type="ARBA" id="ARBA00022989"/>
    </source>
</evidence>
<feature type="domain" description="GGDEF" evidence="8">
    <location>
        <begin position="579"/>
        <end position="712"/>
    </location>
</feature>
<feature type="transmembrane region" description="Helical" evidence="6">
    <location>
        <begin position="201"/>
        <end position="219"/>
    </location>
</feature>
<dbReference type="PROSITE" id="PS50839">
    <property type="entry name" value="CHASE"/>
    <property type="match status" value="1"/>
</dbReference>
<name>A0A1H9GC46_9GAMM</name>
<dbReference type="InterPro" id="IPR043128">
    <property type="entry name" value="Rev_trsase/Diguanyl_cyclase"/>
</dbReference>